<reference evidence="2 3" key="1">
    <citation type="submission" date="2019-09" db="EMBL/GenBank/DDBJ databases">
        <title>Characterization of the phylogenetic diversity of two novel species belonging to the genus Bifidobacterium: Bifidobacterium cebidarum sp. nov. and Bifidobacterium leontopitheci sp. nov.</title>
        <authorList>
            <person name="Lugli G.A."/>
            <person name="Duranti S."/>
            <person name="Milani C."/>
            <person name="Turroni F."/>
            <person name="Ventura M."/>
        </authorList>
    </citation>
    <scope>NUCLEOTIDE SEQUENCE [LARGE SCALE GENOMIC DNA]</scope>
    <source>
        <strain evidence="2 3">LMG 31471</strain>
    </source>
</reference>
<protein>
    <recommendedName>
        <fullName evidence="1">HTH cro/C1-type domain-containing protein</fullName>
    </recommendedName>
</protein>
<dbReference type="GO" id="GO:0003677">
    <property type="term" value="F:DNA binding"/>
    <property type="evidence" value="ECO:0007669"/>
    <property type="project" value="InterPro"/>
</dbReference>
<name>A0A6I1GGV1_9BIFI</name>
<dbReference type="Gene3D" id="1.10.260.40">
    <property type="entry name" value="lambda repressor-like DNA-binding domains"/>
    <property type="match status" value="1"/>
</dbReference>
<evidence type="ECO:0000313" key="2">
    <source>
        <dbReference type="EMBL" id="KAB7790894.1"/>
    </source>
</evidence>
<dbReference type="EMBL" id="WBVT01000006">
    <property type="protein sequence ID" value="KAB7790894.1"/>
    <property type="molecule type" value="Genomic_DNA"/>
</dbReference>
<dbReference type="InterPro" id="IPR010982">
    <property type="entry name" value="Lambda_DNA-bd_dom_sf"/>
</dbReference>
<dbReference type="Proteomes" id="UP000441772">
    <property type="component" value="Unassembled WGS sequence"/>
</dbReference>
<dbReference type="AlphaFoldDB" id="A0A6I1GGV1"/>
<evidence type="ECO:0000259" key="1">
    <source>
        <dbReference type="PROSITE" id="PS50943"/>
    </source>
</evidence>
<accession>A0A6I1GGV1</accession>
<sequence length="195" mass="21378">MAINSRIDPIPALVRAGDTLAASRTLEGLDRGIRRNRCMYCATDSMSRNRIAALLCRLANGRGWNVAALADHAGLSGDMVRRHLDGSRDIEVADVERYAAAFGYTLTDFAAMCSMVCPITRDCLTYDDYRRMSTSLLVYENGEDSTRPLYVSPAGRGRARVSVGGMERGSIVLESWQLRQIADYADTAGCGVVER</sequence>
<feature type="domain" description="HTH cro/C1-type" evidence="1">
    <location>
        <begin position="62"/>
        <end position="109"/>
    </location>
</feature>
<dbReference type="RefSeq" id="WP_152233989.1">
    <property type="nucleotide sequence ID" value="NZ_JBHSKZ010000041.1"/>
</dbReference>
<comment type="caution">
    <text evidence="2">The sequence shown here is derived from an EMBL/GenBank/DDBJ whole genome shotgun (WGS) entry which is preliminary data.</text>
</comment>
<evidence type="ECO:0000313" key="3">
    <source>
        <dbReference type="Proteomes" id="UP000441772"/>
    </source>
</evidence>
<keyword evidence="3" id="KW-1185">Reference proteome</keyword>
<proteinExistence type="predicted"/>
<dbReference type="CDD" id="cd00093">
    <property type="entry name" value="HTH_XRE"/>
    <property type="match status" value="1"/>
</dbReference>
<dbReference type="PROSITE" id="PS50943">
    <property type="entry name" value="HTH_CROC1"/>
    <property type="match status" value="1"/>
</dbReference>
<dbReference type="SUPFAM" id="SSF47413">
    <property type="entry name" value="lambda repressor-like DNA-binding domains"/>
    <property type="match status" value="1"/>
</dbReference>
<gene>
    <name evidence="2" type="ORF">F7D09_0629</name>
</gene>
<organism evidence="2 3">
    <name type="scientific">Bifidobacterium leontopitheci</name>
    <dbReference type="NCBI Taxonomy" id="2650774"/>
    <lineage>
        <taxon>Bacteria</taxon>
        <taxon>Bacillati</taxon>
        <taxon>Actinomycetota</taxon>
        <taxon>Actinomycetes</taxon>
        <taxon>Bifidobacteriales</taxon>
        <taxon>Bifidobacteriaceae</taxon>
        <taxon>Bifidobacterium</taxon>
    </lineage>
</organism>
<dbReference type="InterPro" id="IPR001387">
    <property type="entry name" value="Cro/C1-type_HTH"/>
</dbReference>